<name>A0A5D2HZX3_GOSTO</name>
<protein>
    <submittedName>
        <fullName evidence="1">Uncharacterized protein</fullName>
    </submittedName>
</protein>
<reference evidence="1 2" key="1">
    <citation type="submission" date="2019-07" db="EMBL/GenBank/DDBJ databases">
        <title>WGS assembly of Gossypium tomentosum.</title>
        <authorList>
            <person name="Chen Z.J."/>
            <person name="Sreedasyam A."/>
            <person name="Ando A."/>
            <person name="Song Q."/>
            <person name="De L."/>
            <person name="Hulse-Kemp A."/>
            <person name="Ding M."/>
            <person name="Ye W."/>
            <person name="Kirkbride R."/>
            <person name="Jenkins J."/>
            <person name="Plott C."/>
            <person name="Lovell J."/>
            <person name="Lin Y.-M."/>
            <person name="Vaughn R."/>
            <person name="Liu B."/>
            <person name="Li W."/>
            <person name="Simpson S."/>
            <person name="Scheffler B."/>
            <person name="Saski C."/>
            <person name="Grover C."/>
            <person name="Hu G."/>
            <person name="Conover J."/>
            <person name="Carlson J."/>
            <person name="Shu S."/>
            <person name="Boston L."/>
            <person name="Williams M."/>
            <person name="Peterson D."/>
            <person name="Mcgee K."/>
            <person name="Jones D."/>
            <person name="Wendel J."/>
            <person name="Stelly D."/>
            <person name="Grimwood J."/>
            <person name="Schmutz J."/>
        </authorList>
    </citation>
    <scope>NUCLEOTIDE SEQUENCE [LARGE SCALE GENOMIC DNA]</scope>
    <source>
        <strain evidence="1">7179.01</strain>
    </source>
</reference>
<evidence type="ECO:0000313" key="2">
    <source>
        <dbReference type="Proteomes" id="UP000322667"/>
    </source>
</evidence>
<evidence type="ECO:0000313" key="1">
    <source>
        <dbReference type="EMBL" id="TYH35056.1"/>
    </source>
</evidence>
<gene>
    <name evidence="1" type="ORF">ES332_D13G167500v1</name>
</gene>
<dbReference type="Proteomes" id="UP000322667">
    <property type="component" value="Chromosome D13"/>
</dbReference>
<dbReference type="EMBL" id="CM017635">
    <property type="protein sequence ID" value="TYH35056.1"/>
    <property type="molecule type" value="Genomic_DNA"/>
</dbReference>
<keyword evidence="2" id="KW-1185">Reference proteome</keyword>
<accession>A0A5D2HZX3</accession>
<dbReference type="AlphaFoldDB" id="A0A5D2HZX3"/>
<sequence length="86" mass="9983">MFRHILKNKRDQTLISLLRAPFLPKTSHFSFISHRTGKGFESTSPRYDRGCDSCRDFGCGANVENCLGFPLCWKRWASVLFWVRAI</sequence>
<organism evidence="1 2">
    <name type="scientific">Gossypium tomentosum</name>
    <name type="common">Hawaiian cotton</name>
    <name type="synonym">Gossypium sandvicense</name>
    <dbReference type="NCBI Taxonomy" id="34277"/>
    <lineage>
        <taxon>Eukaryota</taxon>
        <taxon>Viridiplantae</taxon>
        <taxon>Streptophyta</taxon>
        <taxon>Embryophyta</taxon>
        <taxon>Tracheophyta</taxon>
        <taxon>Spermatophyta</taxon>
        <taxon>Magnoliopsida</taxon>
        <taxon>eudicotyledons</taxon>
        <taxon>Gunneridae</taxon>
        <taxon>Pentapetalae</taxon>
        <taxon>rosids</taxon>
        <taxon>malvids</taxon>
        <taxon>Malvales</taxon>
        <taxon>Malvaceae</taxon>
        <taxon>Malvoideae</taxon>
        <taxon>Gossypium</taxon>
    </lineage>
</organism>
<proteinExistence type="predicted"/>